<dbReference type="RefSeq" id="WP_080319205.1">
    <property type="nucleotide sequence ID" value="NZ_MTBC01000006.1"/>
</dbReference>
<dbReference type="InterPro" id="IPR013320">
    <property type="entry name" value="ConA-like_dom_sf"/>
</dbReference>
<dbReference type="GO" id="GO:0004575">
    <property type="term" value="F:sucrose alpha-glucosidase activity"/>
    <property type="evidence" value="ECO:0007669"/>
    <property type="project" value="TreeGrafter"/>
</dbReference>
<dbReference type="Gene3D" id="2.60.120.560">
    <property type="entry name" value="Exo-inulinase, domain 1"/>
    <property type="match status" value="1"/>
</dbReference>
<sequence>MNKLYIIGVLFLLFSCQRKTQSKGTNQENSETDATTIYDENYRGQYHFSPEKGWMNDPNGLVYKDSMYHLFYQYYPNATVWGPMHWGHATTKNFKKWEHKPIALYPDDLGFIFSGSAVVDVENTSGFGKDGKAPLVAIFTHHNMKIEKEGGPVYQYQSLAYSLDEGETWTKYEGNPILVDEKNKDFRDPKVFWHKETKSWIMVLVAGDHAKLYRSKNLKKWDNISDFGLEQGAHGGVWECPDLFKLKVKDNDEEKWVMLISIGSGGPNGGSATQYFVGDFDGTTFTSEQKVHRWLDWGTDNYAGVTYNDAPKNERVFIGWMSNWQYALKTPTGNWRSAMTLPRKLGLEKKDNKYYLTSSPLKEFLELKSMADGLSFDLKKGEQETLDMPGVGQSVLQFKMEKKDLKFALTNAAGERATMLFDSASKLFIFDRTQSGNHGFNYEFGNKLHYMPVDDLPDTFEVTIYVDRSSWEVFINDGQFVFTQQLFPSEEWSGVLLENLSGNQNQIKGLKMAAIPSIWSN</sequence>
<evidence type="ECO:0000256" key="2">
    <source>
        <dbReference type="ARBA" id="ARBA00022801"/>
    </source>
</evidence>
<dbReference type="SUPFAM" id="SSF75005">
    <property type="entry name" value="Arabinanase/levansucrase/invertase"/>
    <property type="match status" value="1"/>
</dbReference>
<organism evidence="7 8">
    <name type="scientific">Croceivirga radicis</name>
    <dbReference type="NCBI Taxonomy" id="1929488"/>
    <lineage>
        <taxon>Bacteria</taxon>
        <taxon>Pseudomonadati</taxon>
        <taxon>Bacteroidota</taxon>
        <taxon>Flavobacteriia</taxon>
        <taxon>Flavobacteriales</taxon>
        <taxon>Flavobacteriaceae</taxon>
        <taxon>Croceivirga</taxon>
    </lineage>
</organism>
<dbReference type="PANTHER" id="PTHR42800">
    <property type="entry name" value="EXOINULINASE INUD (AFU_ORTHOLOGUE AFUA_5G00480)"/>
    <property type="match status" value="1"/>
</dbReference>
<evidence type="ECO:0000313" key="8">
    <source>
        <dbReference type="Proteomes" id="UP000191680"/>
    </source>
</evidence>
<dbReference type="InterPro" id="IPR013189">
    <property type="entry name" value="Glyco_hydro_32_C"/>
</dbReference>
<evidence type="ECO:0000259" key="6">
    <source>
        <dbReference type="Pfam" id="PF08244"/>
    </source>
</evidence>
<dbReference type="OrthoDB" id="9759709at2"/>
<dbReference type="PROSITE" id="PS51257">
    <property type="entry name" value="PROKAR_LIPOPROTEIN"/>
    <property type="match status" value="1"/>
</dbReference>
<keyword evidence="2 4" id="KW-0378">Hydrolase</keyword>
<dbReference type="SUPFAM" id="SSF49899">
    <property type="entry name" value="Concanavalin A-like lectins/glucanases"/>
    <property type="match status" value="1"/>
</dbReference>
<dbReference type="GO" id="GO:0005987">
    <property type="term" value="P:sucrose catabolic process"/>
    <property type="evidence" value="ECO:0007669"/>
    <property type="project" value="TreeGrafter"/>
</dbReference>
<dbReference type="InterPro" id="IPR018053">
    <property type="entry name" value="Glyco_hydro_32_AS"/>
</dbReference>
<evidence type="ECO:0000256" key="1">
    <source>
        <dbReference type="ARBA" id="ARBA00009902"/>
    </source>
</evidence>
<comment type="caution">
    <text evidence="7">The sequence shown here is derived from an EMBL/GenBank/DDBJ whole genome shotgun (WGS) entry which is preliminary data.</text>
</comment>
<dbReference type="PANTHER" id="PTHR42800:SF1">
    <property type="entry name" value="EXOINULINASE INUD (AFU_ORTHOLOGUE AFUA_5G00480)"/>
    <property type="match status" value="1"/>
</dbReference>
<feature type="domain" description="Glycosyl hydrolase family 32 N-terminal" evidence="5">
    <location>
        <begin position="47"/>
        <end position="355"/>
    </location>
</feature>
<protein>
    <submittedName>
        <fullName evidence="7">Glycosyl hydrolase family 32</fullName>
    </submittedName>
</protein>
<reference evidence="7 8" key="1">
    <citation type="submission" date="2016-12" db="EMBL/GenBank/DDBJ databases">
        <authorList>
            <person name="Song W.-J."/>
            <person name="Kurnit D.M."/>
        </authorList>
    </citation>
    <scope>NUCLEOTIDE SEQUENCE [LARGE SCALE GENOMIC DNA]</scope>
    <source>
        <strain evidence="7 8">HSG9</strain>
    </source>
</reference>
<evidence type="ECO:0000259" key="5">
    <source>
        <dbReference type="Pfam" id="PF00251"/>
    </source>
</evidence>
<dbReference type="SMART" id="SM00640">
    <property type="entry name" value="Glyco_32"/>
    <property type="match status" value="1"/>
</dbReference>
<evidence type="ECO:0000256" key="4">
    <source>
        <dbReference type="RuleBase" id="RU362110"/>
    </source>
</evidence>
<dbReference type="EMBL" id="MTBC01000006">
    <property type="protein sequence ID" value="OQD42518.1"/>
    <property type="molecule type" value="Genomic_DNA"/>
</dbReference>
<dbReference type="Proteomes" id="UP000191680">
    <property type="component" value="Unassembled WGS sequence"/>
</dbReference>
<dbReference type="FunFam" id="2.115.10.20:FF:000002">
    <property type="entry name" value="Invertase 2"/>
    <property type="match status" value="1"/>
</dbReference>
<dbReference type="InterPro" id="IPR023296">
    <property type="entry name" value="Glyco_hydro_beta-prop_sf"/>
</dbReference>
<dbReference type="InterPro" id="IPR013148">
    <property type="entry name" value="Glyco_hydro_32_N"/>
</dbReference>
<feature type="domain" description="Glycosyl hydrolase family 32 C-terminal" evidence="6">
    <location>
        <begin position="401"/>
        <end position="508"/>
    </location>
</feature>
<comment type="similarity">
    <text evidence="1 4">Belongs to the glycosyl hydrolase 32 family.</text>
</comment>
<name>A0A1V6LQV1_9FLAO</name>
<keyword evidence="8" id="KW-1185">Reference proteome</keyword>
<dbReference type="AlphaFoldDB" id="A0A1V6LQV1"/>
<dbReference type="GO" id="GO:0005737">
    <property type="term" value="C:cytoplasm"/>
    <property type="evidence" value="ECO:0007669"/>
    <property type="project" value="TreeGrafter"/>
</dbReference>
<proteinExistence type="inferred from homology"/>
<dbReference type="InterPro" id="IPR001362">
    <property type="entry name" value="Glyco_hydro_32"/>
</dbReference>
<evidence type="ECO:0000256" key="3">
    <source>
        <dbReference type="ARBA" id="ARBA00023295"/>
    </source>
</evidence>
<dbReference type="Pfam" id="PF00251">
    <property type="entry name" value="Glyco_hydro_32N"/>
    <property type="match status" value="1"/>
</dbReference>
<accession>A0A1V6LQV1</accession>
<dbReference type="PROSITE" id="PS00609">
    <property type="entry name" value="GLYCOSYL_HYDROL_F32"/>
    <property type="match status" value="1"/>
</dbReference>
<gene>
    <name evidence="7" type="ORF">BUL40_10380</name>
</gene>
<dbReference type="Gene3D" id="2.115.10.20">
    <property type="entry name" value="Glycosyl hydrolase domain, family 43"/>
    <property type="match status" value="1"/>
</dbReference>
<dbReference type="Pfam" id="PF08244">
    <property type="entry name" value="Glyco_hydro_32C"/>
    <property type="match status" value="1"/>
</dbReference>
<dbReference type="CDD" id="cd18622">
    <property type="entry name" value="GH32_Inu-like"/>
    <property type="match status" value="1"/>
</dbReference>
<keyword evidence="3 4" id="KW-0326">Glycosidase</keyword>
<evidence type="ECO:0000313" key="7">
    <source>
        <dbReference type="EMBL" id="OQD42518.1"/>
    </source>
</evidence>